<keyword evidence="5" id="KW-1185">Reference proteome</keyword>
<evidence type="ECO:0000256" key="2">
    <source>
        <dbReference type="ARBA" id="ARBA00023002"/>
    </source>
</evidence>
<organism evidence="4 5">
    <name type="scientific">Enterocloster alcoholdehydrogenati</name>
    <dbReference type="NCBI Taxonomy" id="2547410"/>
    <lineage>
        <taxon>Bacteria</taxon>
        <taxon>Bacillati</taxon>
        <taxon>Bacillota</taxon>
        <taxon>Clostridia</taxon>
        <taxon>Lachnospirales</taxon>
        <taxon>Lachnospiraceae</taxon>
        <taxon>Enterocloster</taxon>
    </lineage>
</organism>
<evidence type="ECO:0000256" key="1">
    <source>
        <dbReference type="ARBA" id="ARBA00022505"/>
    </source>
</evidence>
<dbReference type="InterPro" id="IPR016208">
    <property type="entry name" value="Ald_Oxase/xanthine_DH-like"/>
</dbReference>
<dbReference type="SUPFAM" id="SSF54665">
    <property type="entry name" value="CO dehydrogenase molybdoprotein N-domain-like"/>
    <property type="match status" value="1"/>
</dbReference>
<dbReference type="Pfam" id="PF02738">
    <property type="entry name" value="MoCoBD_1"/>
    <property type="match status" value="1"/>
</dbReference>
<evidence type="ECO:0000313" key="4">
    <source>
        <dbReference type="EMBL" id="GAA6268896.1"/>
    </source>
</evidence>
<dbReference type="InterPro" id="IPR037165">
    <property type="entry name" value="AldOxase/xan_DH_Mopterin-bd_sf"/>
</dbReference>
<dbReference type="NCBIfam" id="NF043082">
    <property type="entry name" value="XdhA_XDHase"/>
    <property type="match status" value="1"/>
</dbReference>
<dbReference type="SUPFAM" id="SSF56003">
    <property type="entry name" value="Molybdenum cofactor-binding domain"/>
    <property type="match status" value="1"/>
</dbReference>
<comment type="caution">
    <text evidence="4">The sequence shown here is derived from an EMBL/GenBank/DDBJ whole genome shotgun (WGS) entry which is preliminary data.</text>
</comment>
<reference evidence="4 5" key="1">
    <citation type="submission" date="2024-04" db="EMBL/GenBank/DDBJ databases">
        <title>Defined microbial consortia suppress multidrug-resistant proinflammatory Enterobacteriaceae via ecological control.</title>
        <authorList>
            <person name="Furuichi M."/>
            <person name="Kawaguchi T."/>
            <person name="Pust M."/>
            <person name="Yasuma K."/>
            <person name="Plichta D."/>
            <person name="Hasegawa N."/>
            <person name="Ohya T."/>
            <person name="Bhattarai S."/>
            <person name="Sasajima S."/>
            <person name="Aoto Y."/>
            <person name="Tuganbaev T."/>
            <person name="Yaginuma M."/>
            <person name="Ueda M."/>
            <person name="Okahashi N."/>
            <person name="Amafuji K."/>
            <person name="Kiridooshi Y."/>
            <person name="Sugita K."/>
            <person name="Strazar M."/>
            <person name="Skelly A."/>
            <person name="Suda W."/>
            <person name="Hattori M."/>
            <person name="Nakamoto N."/>
            <person name="Caballero S."/>
            <person name="Norman J."/>
            <person name="Olle B."/>
            <person name="Tanoue T."/>
            <person name="Arita M."/>
            <person name="Bucci V."/>
            <person name="Atarashi K."/>
            <person name="Xavier R."/>
            <person name="Honda K."/>
        </authorList>
    </citation>
    <scope>NUCLEOTIDE SEQUENCE [LARGE SCALE GENOMIC DNA]</scope>
    <source>
        <strain evidence="5">f13</strain>
    </source>
</reference>
<dbReference type="InterPro" id="IPR008274">
    <property type="entry name" value="AldOxase/xan_DH_MoCoBD1"/>
</dbReference>
<dbReference type="PANTHER" id="PTHR11908">
    <property type="entry name" value="XANTHINE DEHYDROGENASE"/>
    <property type="match status" value="1"/>
</dbReference>
<dbReference type="Pfam" id="PF20256">
    <property type="entry name" value="MoCoBD_2"/>
    <property type="match status" value="1"/>
</dbReference>
<evidence type="ECO:0000259" key="3">
    <source>
        <dbReference type="SMART" id="SM01008"/>
    </source>
</evidence>
<name>A0ABQ0AXZ1_9FIRM</name>
<sequence>MKVVGQEINRVDALGKVTGEAKYTADLEPRDILHGKVVHSTIANGLVKSFDLSEALKVPGVVKIITCFDVPDIQFPTAGHPWSVEVKHQDIRDRKLLNQRVRLYGDDIAAVVAENEVAAAQAARLVKAEYEEYEPIVTVEAALKPGAAPLHPDIRSDNVIVHSHMTMGPSDFTYEEGRKKALEEYGEEGLVEIDETYDTPRISHCHIELPVSWAYVDTNGKATIVSSTQLPHIVRRVTAQALGIPVGKVRVIKPYIGGGFGNKQDVLYEPLNAFLSICVGGRAVRMEISREETISGTRTRHAIEGKCRGIVTRDGRILARQLEAFANNGAYASHGHAICANCGNVFKDLYRDRLGAEVDCWTVYTSSPTAGAMRGYGIPQADWFAECLTEDMAVAIDMDPCEFRLKNCVDDGFVDPANGISFHTYGLKECIKKGREYIRWDEKREAYKNQTGPVRRGVGMAVFIYKTGVYPISLETASSRITLNQDGSIQLSMGATEIGQGADTVFSQMAAETTGISLDRVYINSTQDTDVTPFDTGAYASRQTYVSGMACKKCAREFRHKVLEYAAYMLNHDVTDLSKTVYSDVVKEAAGKVRHVLGLTEQDEITWDMLDIADSQIVVTGGDPVLFDVAVVADTAFYSLDRSVHITAETTNQCRDNTFASGCCFVDVEVDMPLGLVTVKDIVNVHDSGILINPKTAAGQVHGGMSMSLGFGLSEELLVDEKTGKPLNNNLLDYKIPTAMDAPDLHVEFIQLDDPTGPYGNKALGEPPAIPVAPAIRNAILHATGVSMNTAPMTAQRLIGKFKEKGLI</sequence>
<evidence type="ECO:0000313" key="5">
    <source>
        <dbReference type="Proteomes" id="UP001600894"/>
    </source>
</evidence>
<dbReference type="InterPro" id="IPR046867">
    <property type="entry name" value="AldOxase/xan_DH_MoCoBD2"/>
</dbReference>
<dbReference type="Gene3D" id="3.30.365.10">
    <property type="entry name" value="Aldehyde oxidase/xanthine dehydrogenase, molybdopterin binding domain"/>
    <property type="match status" value="4"/>
</dbReference>
<dbReference type="EMBL" id="BAABXL010000001">
    <property type="protein sequence ID" value="GAA6268896.1"/>
    <property type="molecule type" value="Genomic_DNA"/>
</dbReference>
<dbReference type="InterPro" id="IPR050028">
    <property type="entry name" value="XdhA_XDHase"/>
</dbReference>
<dbReference type="Gene3D" id="3.90.1170.50">
    <property type="entry name" value="Aldehyde oxidase/xanthine dehydrogenase, a/b hammerhead"/>
    <property type="match status" value="1"/>
</dbReference>
<protein>
    <submittedName>
        <fullName evidence="4">Xanthine dehydrogenase molybdenum-binding subunit XdhA</fullName>
    </submittedName>
</protein>
<dbReference type="RefSeq" id="WP_176253836.1">
    <property type="nucleotide sequence ID" value="NZ_BAABXL010000001.1"/>
</dbReference>
<dbReference type="InterPro" id="IPR000674">
    <property type="entry name" value="Ald_Oxase/Xan_DH_a/b"/>
</dbReference>
<keyword evidence="2" id="KW-0560">Oxidoreductase</keyword>
<dbReference type="InterPro" id="IPR036856">
    <property type="entry name" value="Ald_Oxase/Xan_DH_a/b_sf"/>
</dbReference>
<dbReference type="Proteomes" id="UP001600894">
    <property type="component" value="Unassembled WGS sequence"/>
</dbReference>
<feature type="domain" description="Aldehyde oxidase/xanthine dehydrogenase a/b hammerhead" evidence="3">
    <location>
        <begin position="18"/>
        <end position="134"/>
    </location>
</feature>
<dbReference type="PANTHER" id="PTHR11908:SF132">
    <property type="entry name" value="ALDEHYDE OXIDASE 1-RELATED"/>
    <property type="match status" value="1"/>
</dbReference>
<proteinExistence type="predicted"/>
<keyword evidence="1" id="KW-0500">Molybdenum</keyword>
<dbReference type="Pfam" id="PF01315">
    <property type="entry name" value="Ald_Xan_dh_C"/>
    <property type="match status" value="1"/>
</dbReference>
<gene>
    <name evidence="4" type="primary">xdhA</name>
    <name evidence="4" type="ORF">F130042H8_19560</name>
</gene>
<dbReference type="SMART" id="SM01008">
    <property type="entry name" value="Ald_Xan_dh_C"/>
    <property type="match status" value="1"/>
</dbReference>
<accession>A0ABQ0AXZ1</accession>